<dbReference type="GO" id="GO:0019698">
    <property type="term" value="P:D-galacturonate catabolic process"/>
    <property type="evidence" value="ECO:0007669"/>
    <property type="project" value="TreeGrafter"/>
</dbReference>
<dbReference type="Pfam" id="PF02614">
    <property type="entry name" value="UxaC"/>
    <property type="match status" value="1"/>
</dbReference>
<evidence type="ECO:0000256" key="4">
    <source>
        <dbReference type="ARBA" id="ARBA00012546"/>
    </source>
</evidence>
<evidence type="ECO:0000256" key="6">
    <source>
        <dbReference type="ARBA" id="ARBA00023235"/>
    </source>
</evidence>
<accession>A0A1H7NPL0</accession>
<keyword evidence="9" id="KW-1185">Reference proteome</keyword>
<dbReference type="Gene3D" id="3.20.20.140">
    <property type="entry name" value="Metal-dependent hydrolases"/>
    <property type="match status" value="1"/>
</dbReference>
<dbReference type="GO" id="GO:0042840">
    <property type="term" value="P:D-glucuronate catabolic process"/>
    <property type="evidence" value="ECO:0007669"/>
    <property type="project" value="TreeGrafter"/>
</dbReference>
<dbReference type="PANTHER" id="PTHR30068">
    <property type="entry name" value="URONATE ISOMERASE"/>
    <property type="match status" value="1"/>
</dbReference>
<evidence type="ECO:0000256" key="3">
    <source>
        <dbReference type="ARBA" id="ARBA00008397"/>
    </source>
</evidence>
<organism evidence="8 9">
    <name type="scientific">Aquimarina amphilecti</name>
    <dbReference type="NCBI Taxonomy" id="1038014"/>
    <lineage>
        <taxon>Bacteria</taxon>
        <taxon>Pseudomonadati</taxon>
        <taxon>Bacteroidota</taxon>
        <taxon>Flavobacteriia</taxon>
        <taxon>Flavobacteriales</taxon>
        <taxon>Flavobacteriaceae</taxon>
        <taxon>Aquimarina</taxon>
    </lineage>
</organism>
<keyword evidence="6 7" id="KW-0413">Isomerase</keyword>
<dbReference type="AlphaFoldDB" id="A0A1H7NPL0"/>
<name>A0A1H7NPL0_AQUAM</name>
<dbReference type="OrthoDB" id="9766564at2"/>
<sequence length="469" mass="54552">MKATSSFIHNDFLLQNDFSKILYHSYAKDLPIIDYHNHLSPKDVCDNRKFNTITEVWLQGDHYKWRAMRTLGINEKFITGKATDNEKFLKWADTVPYTIRNPLFHWTHMELMKHFSISEILSPETAKKIYSSTNEQLQSLNHTTQGLLKMNNVTLVCTTDDPIDSLKNHSRYAAKEKEMKLLPTFRPDNSYAIGNSSNYLEYLNQLEAKSNIQIKNFEDLLAALENRIDYFHETGCRLSDHGLENLYYFQKGTCNIEQIFKKIKAQRPLEIKEINYFKFEVLHFLSTCYHKRGWVQQYHLGAIRNNNKRLLKKLGPDTGFDSIGDYSQAKNLSRFLNSLDKTDQLAKTILYNLNPSDNEVFASMVGNFNDGSVKGKIQYGAAWWFLDQKDGMEKHLNSLSNIGILSCFVGMLTDSRSFLSFPRHDYFRRILCNLIGDDVKNGILPRDEKWLGKIVSDICYHNAKAYFPF</sequence>
<comment type="pathway">
    <text evidence="2 7">Carbohydrate metabolism; pentose and glucuronate interconversion.</text>
</comment>
<dbReference type="SUPFAM" id="SSF51556">
    <property type="entry name" value="Metallo-dependent hydrolases"/>
    <property type="match status" value="1"/>
</dbReference>
<evidence type="ECO:0000313" key="9">
    <source>
        <dbReference type="Proteomes" id="UP000198521"/>
    </source>
</evidence>
<evidence type="ECO:0000256" key="2">
    <source>
        <dbReference type="ARBA" id="ARBA00004892"/>
    </source>
</evidence>
<evidence type="ECO:0000256" key="1">
    <source>
        <dbReference type="ARBA" id="ARBA00001165"/>
    </source>
</evidence>
<gene>
    <name evidence="7" type="primary">uxaC</name>
    <name evidence="8" type="ORF">SAMN04487910_2167</name>
</gene>
<dbReference type="InterPro" id="IPR032466">
    <property type="entry name" value="Metal_Hydrolase"/>
</dbReference>
<dbReference type="EC" id="5.3.1.12" evidence="4 7"/>
<dbReference type="NCBIfam" id="NF002794">
    <property type="entry name" value="PRK02925.1"/>
    <property type="match status" value="1"/>
</dbReference>
<dbReference type="Gene3D" id="1.10.2020.10">
    <property type="entry name" value="uronate isomerase, domain 2, chain A"/>
    <property type="match status" value="1"/>
</dbReference>
<dbReference type="InterPro" id="IPR003766">
    <property type="entry name" value="Uronate_isomerase"/>
</dbReference>
<dbReference type="GO" id="GO:0008880">
    <property type="term" value="F:glucuronate isomerase activity"/>
    <property type="evidence" value="ECO:0007669"/>
    <property type="project" value="UniProtKB-UniRule"/>
</dbReference>
<reference evidence="8 9" key="1">
    <citation type="submission" date="2016-10" db="EMBL/GenBank/DDBJ databases">
        <authorList>
            <person name="de Groot N.N."/>
        </authorList>
    </citation>
    <scope>NUCLEOTIDE SEQUENCE [LARGE SCALE GENOMIC DNA]</scope>
    <source>
        <strain evidence="8 9">DSM 25232</strain>
    </source>
</reference>
<dbReference type="EMBL" id="FOAB01000003">
    <property type="protein sequence ID" value="SEL25480.1"/>
    <property type="molecule type" value="Genomic_DNA"/>
</dbReference>
<dbReference type="RefSeq" id="WP_091408160.1">
    <property type="nucleotide sequence ID" value="NZ_FOAB01000003.1"/>
</dbReference>
<protein>
    <recommendedName>
        <fullName evidence="5 7">Uronate isomerase</fullName>
        <ecNumber evidence="4 7">5.3.1.12</ecNumber>
    </recommendedName>
    <alternativeName>
        <fullName evidence="7">Glucuronate isomerase</fullName>
    </alternativeName>
    <alternativeName>
        <fullName evidence="7">Uronic isomerase</fullName>
    </alternativeName>
</protein>
<evidence type="ECO:0000256" key="5">
    <source>
        <dbReference type="ARBA" id="ARBA00020555"/>
    </source>
</evidence>
<evidence type="ECO:0000256" key="7">
    <source>
        <dbReference type="HAMAP-Rule" id="MF_00675"/>
    </source>
</evidence>
<dbReference type="HAMAP" id="MF_00675">
    <property type="entry name" value="UxaC"/>
    <property type="match status" value="1"/>
</dbReference>
<comment type="similarity">
    <text evidence="3 7">Belongs to the metallo-dependent hydrolases superfamily. Uronate isomerase family.</text>
</comment>
<comment type="catalytic activity">
    <reaction evidence="7">
        <text>aldehydo-D-galacturonate = keto-D-tagaturonate</text>
        <dbReference type="Rhea" id="RHEA:27702"/>
        <dbReference type="ChEBI" id="CHEBI:12952"/>
        <dbReference type="ChEBI" id="CHEBI:17886"/>
    </reaction>
</comment>
<comment type="catalytic activity">
    <reaction evidence="1 7">
        <text>D-glucuronate = D-fructuronate</text>
        <dbReference type="Rhea" id="RHEA:13049"/>
        <dbReference type="ChEBI" id="CHEBI:58720"/>
        <dbReference type="ChEBI" id="CHEBI:59863"/>
        <dbReference type="EC" id="5.3.1.12"/>
    </reaction>
</comment>
<dbReference type="PANTHER" id="PTHR30068:SF4">
    <property type="entry name" value="URONATE ISOMERASE"/>
    <property type="match status" value="1"/>
</dbReference>
<dbReference type="STRING" id="1038014.SAMN04487910_2167"/>
<proteinExistence type="inferred from homology"/>
<dbReference type="Proteomes" id="UP000198521">
    <property type="component" value="Unassembled WGS sequence"/>
</dbReference>
<evidence type="ECO:0000313" key="8">
    <source>
        <dbReference type="EMBL" id="SEL25480.1"/>
    </source>
</evidence>
<dbReference type="UniPathway" id="UPA00246"/>